<dbReference type="Proteomes" id="UP000280960">
    <property type="component" value="Chromosome"/>
</dbReference>
<feature type="signal peptide" evidence="1">
    <location>
        <begin position="1"/>
        <end position="19"/>
    </location>
</feature>
<accession>A0A3G2R2Y2</accession>
<evidence type="ECO:0000313" key="3">
    <source>
        <dbReference type="EMBL" id="AYO29844.1"/>
    </source>
</evidence>
<proteinExistence type="predicted"/>
<feature type="chain" id="PRO_5038741961" description="GerMN domain-containing protein" evidence="1">
    <location>
        <begin position="20"/>
        <end position="343"/>
    </location>
</feature>
<keyword evidence="4" id="KW-1185">Reference proteome</keyword>
<sequence length="343" mass="38026">MKRTRLFAIIIFIAVIILAGCDAQSAADNETPTSDQKNPAVVYEGQDQSRVLVYYVKDGFLVPVTLGVEPTKEPVKAALNLLFSGLVPQGFENKLFNVKLKSYNIAGDTASVDLSSEFLKDDDKEFKKDQLVLTLTEFDDIKKVKVSVEGKPLDGLYERPSLINQIALPEEGKLPSTEVSASGSVKAQTDDTWLTVYYVDKDKKYIVPVTFKSSKIQVKTDQKGEIIPPTPEERAKAAVEQLIEGPVGIKNLTGIFPGEVKLKDFYIKDGIAYVDVSKDLIMSFSKDAEYEKIAVDSVVQTLTSIDEIDKVRFLIDGKEIPSIAGHTNISIPIPRLKWYNIIE</sequence>
<dbReference type="Pfam" id="PF10646">
    <property type="entry name" value="Germane"/>
    <property type="match status" value="2"/>
</dbReference>
<feature type="domain" description="GerMN" evidence="2">
    <location>
        <begin position="235"/>
        <end position="324"/>
    </location>
</feature>
<evidence type="ECO:0000259" key="2">
    <source>
        <dbReference type="SMART" id="SM00909"/>
    </source>
</evidence>
<keyword evidence="1" id="KW-0732">Signal</keyword>
<gene>
    <name evidence="3" type="ORF">D2962_03760</name>
</gene>
<reference evidence="3 4" key="1">
    <citation type="submission" date="2018-10" db="EMBL/GenBank/DDBJ databases">
        <authorList>
            <person name="Zhang X."/>
        </authorList>
    </citation>
    <scope>NUCLEOTIDE SEQUENCE [LARGE SCALE GENOMIC DNA]</scope>
    <source>
        <strain evidence="3 4">SK-G1</strain>
    </source>
</reference>
<organism evidence="3 4">
    <name type="scientific">Biomaibacter acetigenes</name>
    <dbReference type="NCBI Taxonomy" id="2316383"/>
    <lineage>
        <taxon>Bacteria</taxon>
        <taxon>Bacillati</taxon>
        <taxon>Bacillota</taxon>
        <taxon>Clostridia</taxon>
        <taxon>Thermosediminibacterales</taxon>
        <taxon>Tepidanaerobacteraceae</taxon>
        <taxon>Biomaibacter</taxon>
    </lineage>
</organism>
<protein>
    <recommendedName>
        <fullName evidence="2">GerMN domain-containing protein</fullName>
    </recommendedName>
</protein>
<evidence type="ECO:0000313" key="4">
    <source>
        <dbReference type="Proteomes" id="UP000280960"/>
    </source>
</evidence>
<dbReference type="KEGG" id="bacg:D2962_03760"/>
<name>A0A3G2R2Y2_9FIRM</name>
<dbReference type="InterPro" id="IPR019606">
    <property type="entry name" value="GerMN"/>
</dbReference>
<dbReference type="RefSeq" id="WP_122014189.1">
    <property type="nucleotide sequence ID" value="NZ_CP033169.1"/>
</dbReference>
<dbReference type="PROSITE" id="PS51257">
    <property type="entry name" value="PROKAR_LIPOPROTEIN"/>
    <property type="match status" value="1"/>
</dbReference>
<feature type="domain" description="GerMN" evidence="2">
    <location>
        <begin position="75"/>
        <end position="157"/>
    </location>
</feature>
<dbReference type="AlphaFoldDB" id="A0A3G2R2Y2"/>
<dbReference type="SMART" id="SM00909">
    <property type="entry name" value="Germane"/>
    <property type="match status" value="2"/>
</dbReference>
<evidence type="ECO:0000256" key="1">
    <source>
        <dbReference type="SAM" id="SignalP"/>
    </source>
</evidence>
<dbReference type="EMBL" id="CP033169">
    <property type="protein sequence ID" value="AYO29844.1"/>
    <property type="molecule type" value="Genomic_DNA"/>
</dbReference>